<dbReference type="Proteomes" id="UP000318571">
    <property type="component" value="Chromosome 12"/>
</dbReference>
<name>A0A553PSF7_TIGCA</name>
<organism evidence="2 3">
    <name type="scientific">Tigriopus californicus</name>
    <name type="common">Marine copepod</name>
    <dbReference type="NCBI Taxonomy" id="6832"/>
    <lineage>
        <taxon>Eukaryota</taxon>
        <taxon>Metazoa</taxon>
        <taxon>Ecdysozoa</taxon>
        <taxon>Arthropoda</taxon>
        <taxon>Crustacea</taxon>
        <taxon>Multicrustacea</taxon>
        <taxon>Hexanauplia</taxon>
        <taxon>Copepoda</taxon>
        <taxon>Harpacticoida</taxon>
        <taxon>Harpacticidae</taxon>
        <taxon>Tigriopus</taxon>
    </lineage>
</organism>
<evidence type="ECO:0000313" key="2">
    <source>
        <dbReference type="EMBL" id="TRY80613.1"/>
    </source>
</evidence>
<keyword evidence="3" id="KW-1185">Reference proteome</keyword>
<dbReference type="AlphaFoldDB" id="A0A553PSF7"/>
<accession>A0A553PSF7</accession>
<proteinExistence type="predicted"/>
<evidence type="ECO:0000256" key="1">
    <source>
        <dbReference type="SAM" id="MobiDB-lite"/>
    </source>
</evidence>
<protein>
    <submittedName>
        <fullName evidence="2">Uncharacterized protein</fullName>
    </submittedName>
</protein>
<evidence type="ECO:0000313" key="3">
    <source>
        <dbReference type="Proteomes" id="UP000318571"/>
    </source>
</evidence>
<feature type="non-terminal residue" evidence="2">
    <location>
        <position position="1"/>
    </location>
</feature>
<dbReference type="EMBL" id="VCGU01000001">
    <property type="protein sequence ID" value="TRY80613.1"/>
    <property type="molecule type" value="Genomic_DNA"/>
</dbReference>
<gene>
    <name evidence="2" type="ORF">TCAL_07789</name>
</gene>
<feature type="compositionally biased region" description="Polar residues" evidence="1">
    <location>
        <begin position="8"/>
        <end position="40"/>
    </location>
</feature>
<comment type="caution">
    <text evidence="2">The sequence shown here is derived from an EMBL/GenBank/DDBJ whole genome shotgun (WGS) entry which is preliminary data.</text>
</comment>
<feature type="region of interest" description="Disordered" evidence="1">
    <location>
        <begin position="1"/>
        <end position="40"/>
    </location>
</feature>
<sequence length="200" mass="22374">VSTDDLRQSGSTSFQQESNLDSKSPTYISLNRSPDSNITNAMEGMTETMDSKSFGGICPVKDGKKYKLQQPFRTTQLIFAGSKAILDKNDIAKVQRGDTDEIISEPIEKQPFRTAPLLGPSLRSINDVKANFNDESNFESAVPPLFEATEVEEALEKQPFRTLSIIHPEPRALKDIKTKLQKKIKYEHAAPSLFDYVPSY</sequence>
<reference evidence="2 3" key="1">
    <citation type="journal article" date="2018" name="Nat. Ecol. Evol.">
        <title>Genomic signatures of mitonuclear coevolution across populations of Tigriopus californicus.</title>
        <authorList>
            <person name="Barreto F.S."/>
            <person name="Watson E.T."/>
            <person name="Lima T.G."/>
            <person name="Willett C.S."/>
            <person name="Edmands S."/>
            <person name="Li W."/>
            <person name="Burton R.S."/>
        </authorList>
    </citation>
    <scope>NUCLEOTIDE SEQUENCE [LARGE SCALE GENOMIC DNA]</scope>
    <source>
        <strain evidence="2 3">San Diego</strain>
    </source>
</reference>